<comment type="subcellular location">
    <subcellularLocation>
        <location evidence="2">Membrane</location>
        <topology evidence="2">Multi-pass membrane protein</topology>
    </subcellularLocation>
</comment>
<feature type="transmembrane region" description="Helical" evidence="9">
    <location>
        <begin position="277"/>
        <end position="298"/>
    </location>
</feature>
<name>A0AAQ0J6F5_9CHLA</name>
<feature type="transmembrane region" description="Helical" evidence="9">
    <location>
        <begin position="141"/>
        <end position="161"/>
    </location>
</feature>
<organism evidence="10 11">
    <name type="scientific">Chlamydia suis</name>
    <dbReference type="NCBI Taxonomy" id="83559"/>
    <lineage>
        <taxon>Bacteria</taxon>
        <taxon>Pseudomonadati</taxon>
        <taxon>Chlamydiota</taxon>
        <taxon>Chlamydiia</taxon>
        <taxon>Chlamydiales</taxon>
        <taxon>Chlamydiaceae</taxon>
        <taxon>Chlamydia/Chlamydophila group</taxon>
        <taxon>Chlamydia</taxon>
    </lineage>
</organism>
<dbReference type="Gene3D" id="1.10.357.140">
    <property type="entry name" value="UbiA prenyltransferase"/>
    <property type="match status" value="1"/>
</dbReference>
<dbReference type="Proteomes" id="UP000825134">
    <property type="component" value="Chromosome"/>
</dbReference>
<protein>
    <submittedName>
        <fullName evidence="10">UbiA family prenyltransferase</fullName>
    </submittedName>
</protein>
<feature type="transmembrane region" description="Helical" evidence="9">
    <location>
        <begin position="12"/>
        <end position="33"/>
    </location>
</feature>
<evidence type="ECO:0000256" key="7">
    <source>
        <dbReference type="ARBA" id="ARBA00022989"/>
    </source>
</evidence>
<dbReference type="GO" id="GO:0005886">
    <property type="term" value="C:plasma membrane"/>
    <property type="evidence" value="ECO:0007669"/>
    <property type="project" value="TreeGrafter"/>
</dbReference>
<dbReference type="InterPro" id="IPR039653">
    <property type="entry name" value="Prenyltransferase"/>
</dbReference>
<dbReference type="NCBIfam" id="TIGR01475">
    <property type="entry name" value="ubiA_other"/>
    <property type="match status" value="1"/>
</dbReference>
<keyword evidence="4" id="KW-1003">Cell membrane</keyword>
<dbReference type="InterPro" id="IPR000537">
    <property type="entry name" value="UbiA_prenyltransferase"/>
</dbReference>
<feature type="transmembrane region" description="Helical" evidence="9">
    <location>
        <begin position="167"/>
        <end position="191"/>
    </location>
</feature>
<accession>A0AAQ0J6F5</accession>
<feature type="transmembrane region" description="Helical" evidence="9">
    <location>
        <begin position="113"/>
        <end position="134"/>
    </location>
</feature>
<evidence type="ECO:0000256" key="3">
    <source>
        <dbReference type="ARBA" id="ARBA00005985"/>
    </source>
</evidence>
<evidence type="ECO:0000313" key="11">
    <source>
        <dbReference type="Proteomes" id="UP000825134"/>
    </source>
</evidence>
<keyword evidence="5" id="KW-0808">Transferase</keyword>
<dbReference type="PANTHER" id="PTHR11048:SF28">
    <property type="entry name" value="4-HYDROXYBENZOATE POLYPRENYLTRANSFERASE, MITOCHONDRIAL"/>
    <property type="match status" value="1"/>
</dbReference>
<dbReference type="FunFam" id="1.10.357.140:FF:000008">
    <property type="entry name" value="4-hydroxybenzoate octaprenyltransferase"/>
    <property type="match status" value="1"/>
</dbReference>
<dbReference type="CDD" id="cd13959">
    <property type="entry name" value="PT_UbiA_COQ2"/>
    <property type="match status" value="1"/>
</dbReference>
<dbReference type="PANTHER" id="PTHR11048">
    <property type="entry name" value="PRENYLTRANSFERASES"/>
    <property type="match status" value="1"/>
</dbReference>
<dbReference type="RefSeq" id="WP_219664337.1">
    <property type="nucleotide sequence ID" value="NZ_CP063064.1"/>
</dbReference>
<dbReference type="GO" id="GO:0006744">
    <property type="term" value="P:ubiquinone biosynthetic process"/>
    <property type="evidence" value="ECO:0007669"/>
    <property type="project" value="TreeGrafter"/>
</dbReference>
<keyword evidence="8 9" id="KW-0472">Membrane</keyword>
<evidence type="ECO:0000256" key="9">
    <source>
        <dbReference type="SAM" id="Phobius"/>
    </source>
</evidence>
<feature type="transmembrane region" description="Helical" evidence="9">
    <location>
        <begin position="222"/>
        <end position="239"/>
    </location>
</feature>
<dbReference type="Pfam" id="PF01040">
    <property type="entry name" value="UbiA"/>
    <property type="match status" value="1"/>
</dbReference>
<gene>
    <name evidence="10" type="ORF">INQ84_03780</name>
</gene>
<evidence type="ECO:0000256" key="8">
    <source>
        <dbReference type="ARBA" id="ARBA00023136"/>
    </source>
</evidence>
<dbReference type="InterPro" id="IPR006371">
    <property type="entry name" value="Polyprenyltransferase_UbiA-li"/>
</dbReference>
<comment type="cofactor">
    <cofactor evidence="1">
        <name>Mg(2+)</name>
        <dbReference type="ChEBI" id="CHEBI:18420"/>
    </cofactor>
</comment>
<dbReference type="Gene3D" id="1.20.120.1780">
    <property type="entry name" value="UbiA prenyltransferase"/>
    <property type="match status" value="1"/>
</dbReference>
<dbReference type="InterPro" id="IPR044878">
    <property type="entry name" value="UbiA_sf"/>
</dbReference>
<evidence type="ECO:0000256" key="4">
    <source>
        <dbReference type="ARBA" id="ARBA00022475"/>
    </source>
</evidence>
<comment type="similarity">
    <text evidence="3">Belongs to the UbiA prenyltransferase family.</text>
</comment>
<dbReference type="NCBIfam" id="NF009517">
    <property type="entry name" value="PRK12876.1"/>
    <property type="match status" value="1"/>
</dbReference>
<keyword evidence="6 9" id="KW-0812">Transmembrane</keyword>
<evidence type="ECO:0000256" key="2">
    <source>
        <dbReference type="ARBA" id="ARBA00004141"/>
    </source>
</evidence>
<evidence type="ECO:0000256" key="5">
    <source>
        <dbReference type="ARBA" id="ARBA00022679"/>
    </source>
</evidence>
<proteinExistence type="inferred from homology"/>
<feature type="transmembrane region" description="Helical" evidence="9">
    <location>
        <begin position="45"/>
        <end position="66"/>
    </location>
</feature>
<dbReference type="EMBL" id="CP063185">
    <property type="protein sequence ID" value="QYC74206.1"/>
    <property type="molecule type" value="Genomic_DNA"/>
</dbReference>
<feature type="transmembrane region" description="Helical" evidence="9">
    <location>
        <begin position="86"/>
        <end position="107"/>
    </location>
</feature>
<dbReference type="GO" id="GO:0016765">
    <property type="term" value="F:transferase activity, transferring alkyl or aryl (other than methyl) groups"/>
    <property type="evidence" value="ECO:0007669"/>
    <property type="project" value="InterPro"/>
</dbReference>
<reference evidence="10" key="1">
    <citation type="journal article" date="2021" name="Front. Microbiol.">
        <title>Generation of Tetracycline and Rifamycin Resistant Chlamydia Suis Recombinants.</title>
        <authorList>
            <person name="Marti H."/>
            <person name="Bommana S."/>
            <person name="Read T.D."/>
            <person name="Pesch T."/>
            <person name="Prahauser B."/>
            <person name="Dean D."/>
            <person name="Borel N."/>
        </authorList>
    </citation>
    <scope>NUCLEOTIDE SEQUENCE</scope>
    <source>
        <strain evidence="10">208.1</strain>
    </source>
</reference>
<evidence type="ECO:0000256" key="1">
    <source>
        <dbReference type="ARBA" id="ARBA00001946"/>
    </source>
</evidence>
<evidence type="ECO:0000313" key="10">
    <source>
        <dbReference type="EMBL" id="QYC74206.1"/>
    </source>
</evidence>
<keyword evidence="7 9" id="KW-1133">Transmembrane helix</keyword>
<dbReference type="AlphaFoldDB" id="A0AAQ0J6F5"/>
<evidence type="ECO:0000256" key="6">
    <source>
        <dbReference type="ARBA" id="ARBA00022692"/>
    </source>
</evidence>
<sequence>MSKVIWIQQLINFKHAWFALLFLASSTVFYFSLPNPPFPLFSLDAIKTLILGGIAFFVARSLGMIVNQIVDCAIDKRNPRTQMRVLPAELLSIKHSMLLVFFCFILFVSFCWFFNPLCFILAVLVSLLMIVYPYTKRFTFLCHWILGLVYYFAILMNFFAIAPVPSFSIFCMASLLGLSFGMIIAANDIIYAIQDLEFDRKEGLFSVPACFGTQFSIKMASANLAISALAYLFLGYFVLDRMMFYLCSFLPLAEIFRTIKRYTCINLSSPAELQQKFFLGNLSLGIAFLANMIGLFLLGGTS</sequence>